<evidence type="ECO:0000313" key="3">
    <source>
        <dbReference type="EMBL" id="KAL3284794.1"/>
    </source>
</evidence>
<evidence type="ECO:0008006" key="5">
    <source>
        <dbReference type="Google" id="ProtNLM"/>
    </source>
</evidence>
<keyword evidence="2" id="KW-1133">Transmembrane helix</keyword>
<dbReference type="EMBL" id="JABFTP020000165">
    <property type="protein sequence ID" value="KAL3284794.1"/>
    <property type="molecule type" value="Genomic_DNA"/>
</dbReference>
<keyword evidence="2" id="KW-0812">Transmembrane</keyword>
<dbReference type="PANTHER" id="PTHR15154:SF2">
    <property type="entry name" value="HAMARTIN"/>
    <property type="match status" value="1"/>
</dbReference>
<dbReference type="InterPro" id="IPR007483">
    <property type="entry name" value="Hamartin"/>
</dbReference>
<keyword evidence="4" id="KW-1185">Reference proteome</keyword>
<dbReference type="Pfam" id="PF04388">
    <property type="entry name" value="Hamartin"/>
    <property type="match status" value="1"/>
</dbReference>
<dbReference type="AlphaFoldDB" id="A0ABD2P1H3"/>
<feature type="compositionally biased region" description="Low complexity" evidence="1">
    <location>
        <begin position="569"/>
        <end position="579"/>
    </location>
</feature>
<comment type="caution">
    <text evidence="3">The sequence shown here is derived from an EMBL/GenBank/DDBJ whole genome shotgun (WGS) entry which is preliminary data.</text>
</comment>
<accession>A0ABD2P1H3</accession>
<evidence type="ECO:0000256" key="2">
    <source>
        <dbReference type="SAM" id="Phobius"/>
    </source>
</evidence>
<gene>
    <name evidence="3" type="ORF">HHI36_018935</name>
</gene>
<feature type="transmembrane region" description="Helical" evidence="2">
    <location>
        <begin position="183"/>
        <end position="206"/>
    </location>
</feature>
<dbReference type="PANTHER" id="PTHR15154">
    <property type="entry name" value="HAMARTIN"/>
    <property type="match status" value="1"/>
</dbReference>
<evidence type="ECO:0000256" key="1">
    <source>
        <dbReference type="SAM" id="MobiDB-lite"/>
    </source>
</evidence>
<feature type="compositionally biased region" description="Polar residues" evidence="1">
    <location>
        <begin position="391"/>
        <end position="408"/>
    </location>
</feature>
<organism evidence="3 4">
    <name type="scientific">Cryptolaemus montrouzieri</name>
    <dbReference type="NCBI Taxonomy" id="559131"/>
    <lineage>
        <taxon>Eukaryota</taxon>
        <taxon>Metazoa</taxon>
        <taxon>Ecdysozoa</taxon>
        <taxon>Arthropoda</taxon>
        <taxon>Hexapoda</taxon>
        <taxon>Insecta</taxon>
        <taxon>Pterygota</taxon>
        <taxon>Neoptera</taxon>
        <taxon>Endopterygota</taxon>
        <taxon>Coleoptera</taxon>
        <taxon>Polyphaga</taxon>
        <taxon>Cucujiformia</taxon>
        <taxon>Coccinelloidea</taxon>
        <taxon>Coccinellidae</taxon>
        <taxon>Scymninae</taxon>
        <taxon>Scymnini</taxon>
        <taxon>Cryptolaemus</taxon>
    </lineage>
</organism>
<feature type="region of interest" description="Disordered" evidence="1">
    <location>
        <begin position="560"/>
        <end position="586"/>
    </location>
</feature>
<feature type="transmembrane region" description="Helical" evidence="2">
    <location>
        <begin position="125"/>
        <end position="147"/>
    </location>
</feature>
<keyword evidence="2" id="KW-0472">Membrane</keyword>
<reference evidence="3 4" key="1">
    <citation type="journal article" date="2021" name="BMC Biol.">
        <title>Horizontally acquired antibacterial genes associated with adaptive radiation of ladybird beetles.</title>
        <authorList>
            <person name="Li H.S."/>
            <person name="Tang X.F."/>
            <person name="Huang Y.H."/>
            <person name="Xu Z.Y."/>
            <person name="Chen M.L."/>
            <person name="Du X.Y."/>
            <person name="Qiu B.Y."/>
            <person name="Chen P.T."/>
            <person name="Zhang W."/>
            <person name="Slipinski A."/>
            <person name="Escalona H.E."/>
            <person name="Waterhouse R.M."/>
            <person name="Zwick A."/>
            <person name="Pang H."/>
        </authorList>
    </citation>
    <scope>NUCLEOTIDE SEQUENCE [LARGE SCALE GENOMIC DNA]</scope>
    <source>
        <strain evidence="3">SYSU2018</strain>
    </source>
</reference>
<feature type="region of interest" description="Disordered" evidence="1">
    <location>
        <begin position="391"/>
        <end position="431"/>
    </location>
</feature>
<feature type="compositionally biased region" description="Basic and acidic residues" evidence="1">
    <location>
        <begin position="477"/>
        <end position="487"/>
    </location>
</feature>
<dbReference type="SUPFAM" id="SSF48371">
    <property type="entry name" value="ARM repeat"/>
    <property type="match status" value="1"/>
</dbReference>
<feature type="region of interest" description="Disordered" evidence="1">
    <location>
        <begin position="473"/>
        <end position="497"/>
    </location>
</feature>
<feature type="region of interest" description="Disordered" evidence="1">
    <location>
        <begin position="521"/>
        <end position="545"/>
    </location>
</feature>
<sequence length="761" mass="86273">MADPSEIFQKLECNDTEVIEKAKAEIYTLLQNVKESWVINGLYEYYLNSNSLRSMEILASVNEPHHKYLFDRLTESIKRQETELKVKALTLLGHIIRKQPTWIYRIHEYPLMREILVLLKTEEDILALISALLLIIVLMPMIPSMIAHHLQEIFDIFSRLAAWNLGTGALFDKQMMIHMQISLYALFLRLYGMYPCNFIAYLRLYYRDKNSPVFIHTIQPMLETVRMHPRLVTATKDTETSAERWKTLCAQQVIAECEQFYVDVVDKCPHDCCYVSTGFRSRSGTTNSTTAGRTTFQLEQLKNLCTLPPKEDKPFFTPSFAFPERLPPPSTAPAEITQTQFMSMGSHEGTSPPEAAIEATPETTPVRDTRTLGLVRSPHVGSSVVRGLTSFTRNRSANTTPTHSQPSSPMRKDVTSPFHFPSSSSGVAKKDSLTNQRLQKLLYERSQSAEAYIEPISGITPLNVPSSPVKIAVSSESTRRNESPFSREDEEVEATLAQKKDVPISPRKCDSVFHEDINAENDADNTLEQGSPCSQGGLHMPNSKSMNDFAKRVQRLRYHSQNYDKDTIGDSTGSSPGKDSSSEPFLDTAVVKRANSCPEMKKKATITVKESKPLKETDEETEEMLCETQSVEKCMISRETQTEDSYLPYEHLFLNIFPCLVGTEVKSSPSPSPMPLKPFGEKESQHSVYNVLDKYIEISKGDISQPAIQIQLLQQQLLFERYRRETFSARNRKLLADAKNVKALEEYNSALKDTIQLQQKI</sequence>
<protein>
    <recommendedName>
        <fullName evidence="5">Hamartin</fullName>
    </recommendedName>
</protein>
<proteinExistence type="predicted"/>
<dbReference type="InterPro" id="IPR016024">
    <property type="entry name" value="ARM-type_fold"/>
</dbReference>
<dbReference type="Proteomes" id="UP001516400">
    <property type="component" value="Unassembled WGS sequence"/>
</dbReference>
<evidence type="ECO:0000313" key="4">
    <source>
        <dbReference type="Proteomes" id="UP001516400"/>
    </source>
</evidence>
<name>A0ABD2P1H3_9CUCU</name>